<dbReference type="Proteomes" id="UP000726170">
    <property type="component" value="Unassembled WGS sequence"/>
</dbReference>
<name>A0ABS6EM23_9CLOT</name>
<keyword evidence="2" id="KW-1185">Reference proteome</keyword>
<evidence type="ECO:0000313" key="1">
    <source>
        <dbReference type="EMBL" id="MBU5485711.1"/>
    </source>
</evidence>
<reference evidence="1 2" key="1">
    <citation type="submission" date="2021-06" db="EMBL/GenBank/DDBJ databases">
        <authorList>
            <person name="Sun Q."/>
            <person name="Li D."/>
        </authorList>
    </citation>
    <scope>NUCLEOTIDE SEQUENCE [LARGE SCALE GENOMIC DNA]</scope>
    <source>
        <strain evidence="1 2">MSJ-11</strain>
    </source>
</reference>
<organism evidence="1 2">
    <name type="scientific">Clostridium mobile</name>
    <dbReference type="NCBI Taxonomy" id="2841512"/>
    <lineage>
        <taxon>Bacteria</taxon>
        <taxon>Bacillati</taxon>
        <taxon>Bacillota</taxon>
        <taxon>Clostridia</taxon>
        <taxon>Eubacteriales</taxon>
        <taxon>Clostridiaceae</taxon>
        <taxon>Clostridium</taxon>
    </lineage>
</organism>
<dbReference type="NCBIfam" id="TIGR04398">
    <property type="entry name" value="SLAP_DUP"/>
    <property type="match status" value="2"/>
</dbReference>
<gene>
    <name evidence="1" type="ORF">KQI86_15430</name>
</gene>
<dbReference type="RefSeq" id="WP_216440285.1">
    <property type="nucleotide sequence ID" value="NZ_JAHLQF010000004.1"/>
</dbReference>
<sequence>MSNNGDGSQKIKEMDPLKIQLSLNQDTLDKISDVQKDYLEDEMNEVIPQIEDGQVNVSGVYIFDDGDKFEAKIYIVNGLKKAINLDKVPFCIVNSKGEQLAYQIFDLNAMGDIPSYSARPWKIYFDKKNVSVDEISQDDWKIVFDDNIKAVSYVNVELEELPEGLDEKEANTFREFIKTLPKLERNQVSVSVFTITQYQNDDLLMTLIVRNGVNKSVKLEKLPVTIATADGKTVLSGSFELEDFEVNANKARVLSLVFKKDLLQEEEFELSACKVTFTAN</sequence>
<evidence type="ECO:0000313" key="2">
    <source>
        <dbReference type="Proteomes" id="UP000726170"/>
    </source>
</evidence>
<protein>
    <submittedName>
        <fullName evidence="1">SLAP domain-containing protein</fullName>
    </submittedName>
</protein>
<dbReference type="EMBL" id="JAHLQF010000004">
    <property type="protein sequence ID" value="MBU5485711.1"/>
    <property type="molecule type" value="Genomic_DNA"/>
</dbReference>
<comment type="caution">
    <text evidence="1">The sequence shown here is derived from an EMBL/GenBank/DDBJ whole genome shotgun (WGS) entry which is preliminary data.</text>
</comment>
<accession>A0ABS6EM23</accession>
<proteinExistence type="predicted"/>
<dbReference type="InterPro" id="IPR030910">
    <property type="entry name" value="SLAP_dom"/>
</dbReference>